<reference evidence="5 6" key="1">
    <citation type="journal article" date="2013" name="Genome Biol. Evol.">
        <title>Complete genomes of two dipteran-associated spiroplasmas provided insights into the origin, dynamics, and impacts of viral invasion in spiroplasma.</title>
        <authorList>
            <person name="Ku C."/>
            <person name="Lo W.S."/>
            <person name="Chen L.L."/>
            <person name="Kuo C.H."/>
        </authorList>
    </citation>
    <scope>NUCLEOTIDE SEQUENCE [LARGE SCALE GENOMIC DNA]</scope>
    <source>
        <strain evidence="5 6">DF-1</strain>
    </source>
</reference>
<dbReference type="PATRIC" id="fig|1276227.3.peg.996"/>
<dbReference type="InterPro" id="IPR027417">
    <property type="entry name" value="P-loop_NTPase"/>
</dbReference>
<dbReference type="CDD" id="cd03230">
    <property type="entry name" value="ABC_DR_subfamily_A"/>
    <property type="match status" value="1"/>
</dbReference>
<dbReference type="PANTHER" id="PTHR42939">
    <property type="entry name" value="ABC TRANSPORTER ATP-BINDING PROTEIN ALBC-RELATED"/>
    <property type="match status" value="1"/>
</dbReference>
<name>R4U2G7_9MOLU</name>
<keyword evidence="2" id="KW-0547">Nucleotide-binding</keyword>
<dbReference type="InterPro" id="IPR017871">
    <property type="entry name" value="ABC_transporter-like_CS"/>
</dbReference>
<dbReference type="PROSITE" id="PS50893">
    <property type="entry name" value="ABC_TRANSPORTER_2"/>
    <property type="match status" value="1"/>
</dbReference>
<dbReference type="InterPro" id="IPR051782">
    <property type="entry name" value="ABC_Transporter_VariousFunc"/>
</dbReference>
<evidence type="ECO:0000256" key="1">
    <source>
        <dbReference type="ARBA" id="ARBA00022448"/>
    </source>
</evidence>
<dbReference type="Pfam" id="PF00005">
    <property type="entry name" value="ABC_tran"/>
    <property type="match status" value="1"/>
</dbReference>
<dbReference type="HOGENOM" id="CLU_000604_1_2_14"/>
<evidence type="ECO:0000313" key="6">
    <source>
        <dbReference type="Proteomes" id="UP000013964"/>
    </source>
</evidence>
<dbReference type="PROSITE" id="PS00211">
    <property type="entry name" value="ABC_TRANSPORTER_1"/>
    <property type="match status" value="1"/>
</dbReference>
<dbReference type="STRING" id="1276227.SCHRY_v1c09950"/>
<sequence>MIQIKKVTKIYGKDIGNFNISININDGEIYGILGPNGAGKSTLIRQIMGFIKSDAGIISFNNLNPWLNSKEIMKDTGYLSGEISLYENLKGTEYLKLIKNFRPKVNWKYVEKLILHFELNVNTKIKKMSKGMKQKLAIIAAVMHKPKFLILDEPTSGLDPVMQDQFNELILKMREKDKTTIIICSHIFDEIAKLCDRVGFIKHGKLIEEMKIDNKNMYEIQKHFKKLYERERVL</sequence>
<dbReference type="AlphaFoldDB" id="R4U2G7"/>
<evidence type="ECO:0000313" key="5">
    <source>
        <dbReference type="EMBL" id="AGM25567.1"/>
    </source>
</evidence>
<evidence type="ECO:0000256" key="3">
    <source>
        <dbReference type="ARBA" id="ARBA00022840"/>
    </source>
</evidence>
<accession>R4U2G7</accession>
<evidence type="ECO:0000259" key="4">
    <source>
        <dbReference type="PROSITE" id="PS50893"/>
    </source>
</evidence>
<dbReference type="SMART" id="SM00382">
    <property type="entry name" value="AAA"/>
    <property type="match status" value="1"/>
</dbReference>
<protein>
    <submittedName>
        <fullName evidence="5">ABC transporter ATP-binding protein</fullName>
    </submittedName>
</protein>
<dbReference type="KEGG" id="scr:SCHRY_v1c09950"/>
<dbReference type="SUPFAM" id="SSF52540">
    <property type="entry name" value="P-loop containing nucleoside triphosphate hydrolases"/>
    <property type="match status" value="1"/>
</dbReference>
<dbReference type="PANTHER" id="PTHR42939:SF1">
    <property type="entry name" value="ABC TRANSPORTER ATP-BINDING PROTEIN ALBC-RELATED"/>
    <property type="match status" value="1"/>
</dbReference>
<dbReference type="OrthoDB" id="9778547at2"/>
<dbReference type="GO" id="GO:0016887">
    <property type="term" value="F:ATP hydrolysis activity"/>
    <property type="evidence" value="ECO:0007669"/>
    <property type="project" value="InterPro"/>
</dbReference>
<dbReference type="Gene3D" id="3.40.50.300">
    <property type="entry name" value="P-loop containing nucleotide triphosphate hydrolases"/>
    <property type="match status" value="1"/>
</dbReference>
<dbReference type="Proteomes" id="UP000013964">
    <property type="component" value="Chromosome"/>
</dbReference>
<dbReference type="InterPro" id="IPR003593">
    <property type="entry name" value="AAA+_ATPase"/>
</dbReference>
<evidence type="ECO:0000256" key="2">
    <source>
        <dbReference type="ARBA" id="ARBA00022741"/>
    </source>
</evidence>
<dbReference type="GO" id="GO:0005524">
    <property type="term" value="F:ATP binding"/>
    <property type="evidence" value="ECO:0007669"/>
    <property type="project" value="UniProtKB-KW"/>
</dbReference>
<keyword evidence="1" id="KW-0813">Transport</keyword>
<keyword evidence="6" id="KW-1185">Reference proteome</keyword>
<proteinExistence type="predicted"/>
<gene>
    <name evidence="5" type="ORF">SCHRY_v1c09950</name>
</gene>
<keyword evidence="3 5" id="KW-0067">ATP-binding</keyword>
<dbReference type="InterPro" id="IPR003439">
    <property type="entry name" value="ABC_transporter-like_ATP-bd"/>
</dbReference>
<dbReference type="EMBL" id="CP005077">
    <property type="protein sequence ID" value="AGM25567.1"/>
    <property type="molecule type" value="Genomic_DNA"/>
</dbReference>
<feature type="domain" description="ABC transporter" evidence="4">
    <location>
        <begin position="2"/>
        <end position="228"/>
    </location>
</feature>
<dbReference type="RefSeq" id="WP_016339385.1">
    <property type="nucleotide sequence ID" value="NC_021280.1"/>
</dbReference>
<organism evidence="5 6">
    <name type="scientific">Spiroplasma chrysopicola DF-1</name>
    <dbReference type="NCBI Taxonomy" id="1276227"/>
    <lineage>
        <taxon>Bacteria</taxon>
        <taxon>Bacillati</taxon>
        <taxon>Mycoplasmatota</taxon>
        <taxon>Mollicutes</taxon>
        <taxon>Entomoplasmatales</taxon>
        <taxon>Spiroplasmataceae</taxon>
        <taxon>Spiroplasma</taxon>
    </lineage>
</organism>
<dbReference type="eggNOG" id="COG1131">
    <property type="taxonomic scope" value="Bacteria"/>
</dbReference>